<gene>
    <name evidence="1" type="ORF">BS47DRAFT_1367867</name>
</gene>
<evidence type="ECO:0000313" key="2">
    <source>
        <dbReference type="Proteomes" id="UP000886523"/>
    </source>
</evidence>
<sequence>MGRIWYHTPTAAGPSLHKTQSDKNVGETQDKLWMCAATQDLIRACPQLYAMTSEIWYHTPTRAGVVPSSPPLCQNLPDESMDEAPPVVPMCAAAENSEGPALCNITTPMAAGVVISVAINTSPFPGSGLVPWDSSRESNSEQSQCLALCLAPPPEASAKGGVIILPSPSPTSAPHLLTSLCPSTTMSALLNLGGTSLHIPLQ</sequence>
<comment type="caution">
    <text evidence="1">The sequence shown here is derived from an EMBL/GenBank/DDBJ whole genome shotgun (WGS) entry which is preliminary data.</text>
</comment>
<organism evidence="1 2">
    <name type="scientific">Hydnum rufescens UP504</name>
    <dbReference type="NCBI Taxonomy" id="1448309"/>
    <lineage>
        <taxon>Eukaryota</taxon>
        <taxon>Fungi</taxon>
        <taxon>Dikarya</taxon>
        <taxon>Basidiomycota</taxon>
        <taxon>Agaricomycotina</taxon>
        <taxon>Agaricomycetes</taxon>
        <taxon>Cantharellales</taxon>
        <taxon>Hydnaceae</taxon>
        <taxon>Hydnum</taxon>
    </lineage>
</organism>
<protein>
    <submittedName>
        <fullName evidence="1">Uncharacterized protein</fullName>
    </submittedName>
</protein>
<dbReference type="AlphaFoldDB" id="A0A9P6AHC0"/>
<dbReference type="Proteomes" id="UP000886523">
    <property type="component" value="Unassembled WGS sequence"/>
</dbReference>
<accession>A0A9P6AHC0</accession>
<evidence type="ECO:0000313" key="1">
    <source>
        <dbReference type="EMBL" id="KAF9505723.1"/>
    </source>
</evidence>
<dbReference type="EMBL" id="MU129139">
    <property type="protein sequence ID" value="KAF9505723.1"/>
    <property type="molecule type" value="Genomic_DNA"/>
</dbReference>
<proteinExistence type="predicted"/>
<keyword evidence="2" id="KW-1185">Reference proteome</keyword>
<name>A0A9P6AHC0_9AGAM</name>
<reference evidence="1" key="1">
    <citation type="journal article" date="2020" name="Nat. Commun.">
        <title>Large-scale genome sequencing of mycorrhizal fungi provides insights into the early evolution of symbiotic traits.</title>
        <authorList>
            <person name="Miyauchi S."/>
            <person name="Kiss E."/>
            <person name="Kuo A."/>
            <person name="Drula E."/>
            <person name="Kohler A."/>
            <person name="Sanchez-Garcia M."/>
            <person name="Morin E."/>
            <person name="Andreopoulos B."/>
            <person name="Barry K.W."/>
            <person name="Bonito G."/>
            <person name="Buee M."/>
            <person name="Carver A."/>
            <person name="Chen C."/>
            <person name="Cichocki N."/>
            <person name="Clum A."/>
            <person name="Culley D."/>
            <person name="Crous P.W."/>
            <person name="Fauchery L."/>
            <person name="Girlanda M."/>
            <person name="Hayes R.D."/>
            <person name="Keri Z."/>
            <person name="LaButti K."/>
            <person name="Lipzen A."/>
            <person name="Lombard V."/>
            <person name="Magnuson J."/>
            <person name="Maillard F."/>
            <person name="Murat C."/>
            <person name="Nolan M."/>
            <person name="Ohm R.A."/>
            <person name="Pangilinan J."/>
            <person name="Pereira M.F."/>
            <person name="Perotto S."/>
            <person name="Peter M."/>
            <person name="Pfister S."/>
            <person name="Riley R."/>
            <person name="Sitrit Y."/>
            <person name="Stielow J.B."/>
            <person name="Szollosi G."/>
            <person name="Zifcakova L."/>
            <person name="Stursova M."/>
            <person name="Spatafora J.W."/>
            <person name="Tedersoo L."/>
            <person name="Vaario L.M."/>
            <person name="Yamada A."/>
            <person name="Yan M."/>
            <person name="Wang P."/>
            <person name="Xu J."/>
            <person name="Bruns T."/>
            <person name="Baldrian P."/>
            <person name="Vilgalys R."/>
            <person name="Dunand C."/>
            <person name="Henrissat B."/>
            <person name="Grigoriev I.V."/>
            <person name="Hibbett D."/>
            <person name="Nagy L.G."/>
            <person name="Martin F.M."/>
        </authorList>
    </citation>
    <scope>NUCLEOTIDE SEQUENCE</scope>
    <source>
        <strain evidence="1">UP504</strain>
    </source>
</reference>